<organism evidence="1">
    <name type="scientific">Rhizophora mucronata</name>
    <name type="common">Asiatic mangrove</name>
    <dbReference type="NCBI Taxonomy" id="61149"/>
    <lineage>
        <taxon>Eukaryota</taxon>
        <taxon>Viridiplantae</taxon>
        <taxon>Streptophyta</taxon>
        <taxon>Embryophyta</taxon>
        <taxon>Tracheophyta</taxon>
        <taxon>Spermatophyta</taxon>
        <taxon>Magnoliopsida</taxon>
        <taxon>eudicotyledons</taxon>
        <taxon>Gunneridae</taxon>
        <taxon>Pentapetalae</taxon>
        <taxon>rosids</taxon>
        <taxon>fabids</taxon>
        <taxon>Malpighiales</taxon>
        <taxon>Rhizophoraceae</taxon>
        <taxon>Rhizophora</taxon>
    </lineage>
</organism>
<reference evidence="1" key="1">
    <citation type="submission" date="2018-02" db="EMBL/GenBank/DDBJ databases">
        <title>Rhizophora mucronata_Transcriptome.</title>
        <authorList>
            <person name="Meera S.P."/>
            <person name="Sreeshan A."/>
            <person name="Augustine A."/>
        </authorList>
    </citation>
    <scope>NUCLEOTIDE SEQUENCE</scope>
    <source>
        <tissue evidence="1">Leaf</tissue>
    </source>
</reference>
<name>A0A2P2QFF1_RHIMU</name>
<sequence length="24" mass="2942">MRVLDALFVDLFLCYRSVGKFVWY</sequence>
<evidence type="ECO:0000313" key="1">
    <source>
        <dbReference type="EMBL" id="MBX65666.1"/>
    </source>
</evidence>
<proteinExistence type="predicted"/>
<protein>
    <submittedName>
        <fullName evidence="1">Uncharacterized protein</fullName>
    </submittedName>
</protein>
<dbReference type="AlphaFoldDB" id="A0A2P2QFF1"/>
<accession>A0A2P2QFF1</accession>
<dbReference type="EMBL" id="GGEC01085182">
    <property type="protein sequence ID" value="MBX65666.1"/>
    <property type="molecule type" value="Transcribed_RNA"/>
</dbReference>